<evidence type="ECO:0000313" key="2">
    <source>
        <dbReference type="Proteomes" id="UP000018050"/>
    </source>
</evidence>
<proteinExistence type="predicted"/>
<dbReference type="RefSeq" id="XP_013250205.1">
    <property type="nucleotide sequence ID" value="XM_013394751.1"/>
</dbReference>
<dbReference type="VEuPathDB" id="ToxoDB:EAH_00012080"/>
<keyword evidence="2" id="KW-1185">Reference proteome</keyword>
<dbReference type="AlphaFoldDB" id="U6GJJ5"/>
<dbReference type="OMA" id="KLECARE"/>
<organism evidence="1 2">
    <name type="scientific">Eimeria acervulina</name>
    <name type="common">Coccidian parasite</name>
    <dbReference type="NCBI Taxonomy" id="5801"/>
    <lineage>
        <taxon>Eukaryota</taxon>
        <taxon>Sar</taxon>
        <taxon>Alveolata</taxon>
        <taxon>Apicomplexa</taxon>
        <taxon>Conoidasida</taxon>
        <taxon>Coccidia</taxon>
        <taxon>Eucoccidiorida</taxon>
        <taxon>Eimeriorina</taxon>
        <taxon>Eimeriidae</taxon>
        <taxon>Eimeria</taxon>
    </lineage>
</organism>
<sequence length="673" mass="73794">MLPATEAFLAHMPAEDMWPTAGTMSISEFAETQTDLLLGASLDTFEERVENLATTESRTIGSSPTLGVPSPKPEVKGSRKPAVFKGLGAILALVVCVWFLSADKKTGAVWEAGSALGDEASEPFYEAAEGASTQDYHLASKLLVDDELKERRRLERVRGLLPSASRLAAAVGTNEAQKQLINLQKALSAASLAAKSPLNDNRVEESLTCAMDALRSLHRTAVQQATVLAQDGAEVPVLSLLDSGELEDSVKNELQHVIDDESVAPFTVYMRSLQDSVIDMSRRFERSRERLLAATEFTDEKDENMLVSAAVELEWMRTLRERKRQVVSRATTMKKCAVCGIRVSLKFEVEERIRIMQGSVELLGARLSLISNAIEDSFETSSAPKRAVEDTGKLHTVRKKLADVKELLNEVKKEKEAVHVSSSVGSAAAAFRKAEQIMGEAQAMLDDCWDATNDLPPPNQELSTGDIAILARSAAKAQAIADEQKAGVVSNVAVVYNRSSHGVQEDGTVVESIKRISPLVAEQLRAQAKETEEQMMWHYQDMQEAATQLQTTDELTDGMILLGNVHEHVPNLVECNKRAVTLALDSYLYTLLQEDIQASMKAVSRVFSGETLFTGQNRMHIEQLRRGFNKAKTAVSTATTLTEAAEAAGKMRMNAEGLTDFARDRWTIWLDPS</sequence>
<dbReference type="OrthoDB" id="347420at2759"/>
<dbReference type="Proteomes" id="UP000018050">
    <property type="component" value="Unassembled WGS sequence"/>
</dbReference>
<dbReference type="GeneID" id="25269278"/>
<evidence type="ECO:0000313" key="1">
    <source>
        <dbReference type="EMBL" id="CDI79737.1"/>
    </source>
</evidence>
<accession>U6GJJ5</accession>
<name>U6GJJ5_EIMAC</name>
<protein>
    <submittedName>
        <fullName evidence="1">Uncharacterized protein</fullName>
    </submittedName>
</protein>
<reference evidence="1" key="2">
    <citation type="submission" date="2013-10" db="EMBL/GenBank/DDBJ databases">
        <authorList>
            <person name="Aslett M."/>
        </authorList>
    </citation>
    <scope>NUCLEOTIDE SEQUENCE</scope>
    <source>
        <strain evidence="1">Houghton</strain>
    </source>
</reference>
<reference evidence="1" key="1">
    <citation type="submission" date="2013-10" db="EMBL/GenBank/DDBJ databases">
        <title>Genomic analysis of the causative agents of coccidiosis in chickens.</title>
        <authorList>
            <person name="Reid A.J."/>
            <person name="Blake D."/>
            <person name="Billington K."/>
            <person name="Browne H."/>
            <person name="Dunn M."/>
            <person name="Hung S."/>
            <person name="Kawahara F."/>
            <person name="Miranda-Saavedra D."/>
            <person name="Mourier T."/>
            <person name="Nagra H."/>
            <person name="Otto T.D."/>
            <person name="Rawlings N."/>
            <person name="Sanchez A."/>
            <person name="Sanders M."/>
            <person name="Subramaniam C."/>
            <person name="Tay Y."/>
            <person name="Dear P."/>
            <person name="Doerig C."/>
            <person name="Gruber A."/>
            <person name="Parkinson J."/>
            <person name="Shirley M."/>
            <person name="Wan K.L."/>
            <person name="Berriman M."/>
            <person name="Tomley F."/>
            <person name="Pain A."/>
        </authorList>
    </citation>
    <scope>NUCLEOTIDE SEQUENCE</scope>
    <source>
        <strain evidence="1">Houghton</strain>
    </source>
</reference>
<gene>
    <name evidence="1" type="ORF">EAH_00012080</name>
</gene>
<dbReference type="EMBL" id="HG671074">
    <property type="protein sequence ID" value="CDI79737.1"/>
    <property type="molecule type" value="Genomic_DNA"/>
</dbReference>